<proteinExistence type="predicted"/>
<evidence type="ECO:0000313" key="2">
    <source>
        <dbReference type="Proteomes" id="UP001239909"/>
    </source>
</evidence>
<evidence type="ECO:0000313" key="1">
    <source>
        <dbReference type="EMBL" id="GMG82824.1"/>
    </source>
</evidence>
<keyword evidence="2" id="KW-1185">Reference proteome</keyword>
<accession>A0ABQ6LKQ3</accession>
<evidence type="ECO:0008006" key="3">
    <source>
        <dbReference type="Google" id="ProtNLM"/>
    </source>
</evidence>
<name>A0ABQ6LKQ3_9RHOB</name>
<dbReference type="Proteomes" id="UP001239909">
    <property type="component" value="Unassembled WGS sequence"/>
</dbReference>
<dbReference type="InterPro" id="IPR008318">
    <property type="entry name" value="UCP030820"/>
</dbReference>
<comment type="caution">
    <text evidence="1">The sequence shown here is derived from an EMBL/GenBank/DDBJ whole genome shotgun (WGS) entry which is preliminary data.</text>
</comment>
<protein>
    <recommendedName>
        <fullName evidence="3">DUF934 domain-containing protein</fullName>
    </recommendedName>
</protein>
<dbReference type="RefSeq" id="WP_285671614.1">
    <property type="nucleotide sequence ID" value="NZ_BSYI01000013.1"/>
</dbReference>
<dbReference type="Pfam" id="PF06073">
    <property type="entry name" value="DUF934"/>
    <property type="match status" value="1"/>
</dbReference>
<gene>
    <name evidence="1" type="ORF">LNKW23_20370</name>
</gene>
<reference evidence="1 2" key="1">
    <citation type="submission" date="2023-04" db="EMBL/GenBank/DDBJ databases">
        <title>Marinoamorphus aggregata gen. nov., sp. Nov., isolate from tissue of brittle star Ophioplocus japonicus.</title>
        <authorList>
            <person name="Kawano K."/>
            <person name="Sawayama S."/>
            <person name="Nakagawa S."/>
        </authorList>
    </citation>
    <scope>NUCLEOTIDE SEQUENCE [LARGE SCALE GENOMIC DNA]</scope>
    <source>
        <strain evidence="1 2">NKW23</strain>
    </source>
</reference>
<dbReference type="EMBL" id="BSYI01000013">
    <property type="protein sequence ID" value="GMG82824.1"/>
    <property type="molecule type" value="Genomic_DNA"/>
</dbReference>
<organism evidence="1 2">
    <name type="scientific">Paralimibaculum aggregatum</name>
    <dbReference type="NCBI Taxonomy" id="3036245"/>
    <lineage>
        <taxon>Bacteria</taxon>
        <taxon>Pseudomonadati</taxon>
        <taxon>Pseudomonadota</taxon>
        <taxon>Alphaproteobacteria</taxon>
        <taxon>Rhodobacterales</taxon>
        <taxon>Paracoccaceae</taxon>
        <taxon>Paralimibaculum</taxon>
    </lineage>
</organism>
<sequence>MRIIDATGPIDDLWPRIGAGEPLPEAGRALVERDRLGEALASGLELGLHLPPDTEPADIEPHFGRLAMISVGFPSFADGRGFSIGRSLRQRGFLGRLRASGPVIADQFAYLLECGFDEVAIPEEVARRQPPESWLSQSAAITFGYQRGIAGRGSILDQRRARHD</sequence>